<gene>
    <name evidence="1" type="ORF">D8S85_12945</name>
</gene>
<proteinExistence type="predicted"/>
<accession>A0A3S9VUX9</accession>
<dbReference type="EMBL" id="CP032819">
    <property type="protein sequence ID" value="AZS30365.1"/>
    <property type="molecule type" value="Genomic_DNA"/>
</dbReference>
<dbReference type="AlphaFoldDB" id="A0A3S9VUX9"/>
<reference evidence="1 2" key="1">
    <citation type="submission" date="2018-10" db="EMBL/GenBank/DDBJ databases">
        <title>Butyricimonas faecalis sp. nov., isolated from human faeces and emended description of the genus Butyricimonas.</title>
        <authorList>
            <person name="Le Roy T."/>
            <person name="Van der Smissen P."/>
            <person name="Paquot A."/>
            <person name="Delzenne N."/>
            <person name="Muccioli G."/>
            <person name="Collet J.-F."/>
            <person name="Cani P.D."/>
        </authorList>
    </citation>
    <scope>NUCLEOTIDE SEQUENCE [LARGE SCALE GENOMIC DNA]</scope>
    <source>
        <strain evidence="1 2">H184</strain>
    </source>
</reference>
<protein>
    <submittedName>
        <fullName evidence="1">Uncharacterized protein</fullName>
    </submittedName>
</protein>
<dbReference type="Proteomes" id="UP000270673">
    <property type="component" value="Chromosome"/>
</dbReference>
<organism evidence="1 2">
    <name type="scientific">Butyricimonas faecalis</name>
    <dbReference type="NCBI Taxonomy" id="2093856"/>
    <lineage>
        <taxon>Bacteria</taxon>
        <taxon>Pseudomonadati</taxon>
        <taxon>Bacteroidota</taxon>
        <taxon>Bacteroidia</taxon>
        <taxon>Bacteroidales</taxon>
        <taxon>Odoribacteraceae</taxon>
        <taxon>Butyricimonas</taxon>
    </lineage>
</organism>
<evidence type="ECO:0000313" key="2">
    <source>
        <dbReference type="Proteomes" id="UP000270673"/>
    </source>
</evidence>
<name>A0A3S9VUX9_9BACT</name>
<evidence type="ECO:0000313" key="1">
    <source>
        <dbReference type="EMBL" id="AZS30365.1"/>
    </source>
</evidence>
<sequence length="86" mass="10150">MLLSLCLLLLKKNKVIIYHFTIANSKLCFYTQTPPSYPLQLPLTQGESWYFFSKMVSNSTLPLFVEGVLERGREFMDYKLVYKFQK</sequence>
<keyword evidence="2" id="KW-1185">Reference proteome</keyword>
<dbReference type="KEGG" id="buy:D8S85_12945"/>